<keyword evidence="3 5" id="KW-1133">Transmembrane helix</keyword>
<evidence type="ECO:0000313" key="6">
    <source>
        <dbReference type="EMBL" id="KAK9728236.1"/>
    </source>
</evidence>
<evidence type="ECO:0000313" key="7">
    <source>
        <dbReference type="Proteomes" id="UP001479436"/>
    </source>
</evidence>
<dbReference type="PANTHER" id="PTHR10231">
    <property type="entry name" value="NUCLEOTIDE-SUGAR TRANSMEMBRANE TRANSPORTER"/>
    <property type="match status" value="1"/>
</dbReference>
<keyword evidence="2 5" id="KW-0812">Transmembrane</keyword>
<accession>A0ABR2WA13</accession>
<keyword evidence="4 5" id="KW-0472">Membrane</keyword>
<comment type="subcellular location">
    <subcellularLocation>
        <location evidence="1">Membrane</location>
        <topology evidence="1">Multi-pass membrane protein</topology>
    </subcellularLocation>
</comment>
<evidence type="ECO:0000256" key="3">
    <source>
        <dbReference type="ARBA" id="ARBA00022989"/>
    </source>
</evidence>
<dbReference type="EMBL" id="JASJQH010006900">
    <property type="protein sequence ID" value="KAK9728236.1"/>
    <property type="molecule type" value="Genomic_DNA"/>
</dbReference>
<evidence type="ECO:0000256" key="4">
    <source>
        <dbReference type="ARBA" id="ARBA00023136"/>
    </source>
</evidence>
<feature type="transmembrane region" description="Helical" evidence="5">
    <location>
        <begin position="244"/>
        <end position="264"/>
    </location>
</feature>
<feature type="transmembrane region" description="Helical" evidence="5">
    <location>
        <begin position="203"/>
        <end position="224"/>
    </location>
</feature>
<keyword evidence="7" id="KW-1185">Reference proteome</keyword>
<evidence type="ECO:0000256" key="5">
    <source>
        <dbReference type="SAM" id="Phobius"/>
    </source>
</evidence>
<protein>
    <submittedName>
        <fullName evidence="6">UDP-galactose transporter Gms1</fullName>
    </submittedName>
</protein>
<feature type="transmembrane region" description="Helical" evidence="5">
    <location>
        <begin position="141"/>
        <end position="158"/>
    </location>
</feature>
<proteinExistence type="predicted"/>
<dbReference type="Pfam" id="PF04142">
    <property type="entry name" value="Nuc_sug_transp"/>
    <property type="match status" value="1"/>
</dbReference>
<comment type="caution">
    <text evidence="6">The sequence shown here is derived from an EMBL/GenBank/DDBJ whole genome shotgun (WGS) entry which is preliminary data.</text>
</comment>
<dbReference type="PIRSF" id="PIRSF005799">
    <property type="entry name" value="UDP-gal_transpt"/>
    <property type="match status" value="1"/>
</dbReference>
<dbReference type="Proteomes" id="UP001479436">
    <property type="component" value="Unassembled WGS sequence"/>
</dbReference>
<gene>
    <name evidence="6" type="primary">gms1_1</name>
    <name evidence="6" type="ORF">K7432_001180</name>
</gene>
<reference evidence="6 7" key="1">
    <citation type="submission" date="2023-04" db="EMBL/GenBank/DDBJ databases">
        <title>Genome of Basidiobolus ranarum AG-B5.</title>
        <authorList>
            <person name="Stajich J.E."/>
            <person name="Carter-House D."/>
            <person name="Gryganskyi A."/>
        </authorList>
    </citation>
    <scope>NUCLEOTIDE SEQUENCE [LARGE SCALE GENOMIC DNA]</scope>
    <source>
        <strain evidence="6 7">AG-B5</strain>
    </source>
</reference>
<evidence type="ECO:0000256" key="1">
    <source>
        <dbReference type="ARBA" id="ARBA00004141"/>
    </source>
</evidence>
<dbReference type="InterPro" id="IPR037185">
    <property type="entry name" value="EmrE-like"/>
</dbReference>
<evidence type="ECO:0000256" key="2">
    <source>
        <dbReference type="ARBA" id="ARBA00022692"/>
    </source>
</evidence>
<feature type="transmembrane region" description="Helical" evidence="5">
    <location>
        <begin position="294"/>
        <end position="312"/>
    </location>
</feature>
<dbReference type="InterPro" id="IPR007271">
    <property type="entry name" value="Nuc_sug_transpt"/>
</dbReference>
<sequence length="347" mass="39240">MSSLEKIPMKYLSLLILVLQNSALVLVMRQSRYSEPRYATSTAVALSEFTKLIICLFMHARDELKLKGYIQPREIFSEVFSRDAWKLMIPAGLYTLQNNLQYVAVTLLDAATFQVTYQLKILTTALCTVIILRRTLSPKKWLSLVLLTIGVILVQFRTEASSDEEKRNQRLLGLFTVVCACVISGLAGVYFEKILKGTRASLWVRNIQLSFFSLFPAIFLGVLWMDGESVRSNGFWYGYDKYTYMAIACQACGGIIVAMVVKYADNILKGFATSISIIVSSLFSVYLFDFHITFLFLVGSSLVIYSSYMYGLDDSKKPSTYQSVDTQMKNLESNDFTLKIEESRPSA</sequence>
<feature type="transmembrane region" description="Helical" evidence="5">
    <location>
        <begin position="271"/>
        <end position="288"/>
    </location>
</feature>
<dbReference type="SUPFAM" id="SSF103481">
    <property type="entry name" value="Multidrug resistance efflux transporter EmrE"/>
    <property type="match status" value="1"/>
</dbReference>
<dbReference type="NCBIfam" id="TIGR00803">
    <property type="entry name" value="nst"/>
    <property type="match status" value="1"/>
</dbReference>
<feature type="transmembrane region" description="Helical" evidence="5">
    <location>
        <begin position="170"/>
        <end position="191"/>
    </location>
</feature>
<organism evidence="6 7">
    <name type="scientific">Basidiobolus ranarum</name>
    <dbReference type="NCBI Taxonomy" id="34480"/>
    <lineage>
        <taxon>Eukaryota</taxon>
        <taxon>Fungi</taxon>
        <taxon>Fungi incertae sedis</taxon>
        <taxon>Zoopagomycota</taxon>
        <taxon>Entomophthoromycotina</taxon>
        <taxon>Basidiobolomycetes</taxon>
        <taxon>Basidiobolales</taxon>
        <taxon>Basidiobolaceae</taxon>
        <taxon>Basidiobolus</taxon>
    </lineage>
</organism>
<name>A0ABR2WA13_9FUNG</name>